<feature type="domain" description="Glyoxalase/fosfomycin resistance/dioxygenase" evidence="1">
    <location>
        <begin position="5"/>
        <end position="119"/>
    </location>
</feature>
<dbReference type="HOGENOM" id="CLU_046006_17_6_0"/>
<dbReference type="Gene3D" id="3.10.180.10">
    <property type="entry name" value="2,3-Dihydroxybiphenyl 1,2-Dioxygenase, domain 1"/>
    <property type="match status" value="1"/>
</dbReference>
<gene>
    <name evidence="2" type="ordered locus">Sterm_2219</name>
</gene>
<proteinExistence type="predicted"/>
<keyword evidence="3" id="KW-1185">Reference proteome</keyword>
<dbReference type="eggNOG" id="COG2764">
    <property type="taxonomic scope" value="Bacteria"/>
</dbReference>
<organism evidence="2 3">
    <name type="scientific">Sebaldella termitidis (strain ATCC 33386 / NCTC 11300)</name>
    <dbReference type="NCBI Taxonomy" id="526218"/>
    <lineage>
        <taxon>Bacteria</taxon>
        <taxon>Fusobacteriati</taxon>
        <taxon>Fusobacteriota</taxon>
        <taxon>Fusobacteriia</taxon>
        <taxon>Fusobacteriales</taxon>
        <taxon>Leptotrichiaceae</taxon>
        <taxon>Sebaldella</taxon>
    </lineage>
</organism>
<dbReference type="PANTHER" id="PTHR33990">
    <property type="entry name" value="PROTEIN YJDN-RELATED"/>
    <property type="match status" value="1"/>
</dbReference>
<protein>
    <recommendedName>
        <fullName evidence="1">Glyoxalase/fosfomycin resistance/dioxygenase domain-containing protein</fullName>
    </recommendedName>
</protein>
<dbReference type="KEGG" id="str:Sterm_2219"/>
<dbReference type="STRING" id="526218.Sterm_2219"/>
<sequence>MLITHIYFNGNCKEAIELYKDALYAEVKTLIEDSDSGLIIHAEMIIHGELLMLNDFGNNDGISKSGGYQLCLQFENEDELKSAYSKMEFESITINPIQFTDYSPCTVRFEDRFGVNWAFWV</sequence>
<evidence type="ECO:0000313" key="3">
    <source>
        <dbReference type="Proteomes" id="UP000000845"/>
    </source>
</evidence>
<dbReference type="Pfam" id="PF00903">
    <property type="entry name" value="Glyoxalase"/>
    <property type="match status" value="1"/>
</dbReference>
<name>D1AKF7_SEBTE</name>
<dbReference type="RefSeq" id="WP_012861667.1">
    <property type="nucleotide sequence ID" value="NC_013517.1"/>
</dbReference>
<dbReference type="SUPFAM" id="SSF54593">
    <property type="entry name" value="Glyoxalase/Bleomycin resistance protein/Dihydroxybiphenyl dioxygenase"/>
    <property type="match status" value="1"/>
</dbReference>
<accession>D1AKF7</accession>
<dbReference type="AlphaFoldDB" id="D1AKF7"/>
<evidence type="ECO:0000259" key="1">
    <source>
        <dbReference type="Pfam" id="PF00903"/>
    </source>
</evidence>
<evidence type="ECO:0000313" key="2">
    <source>
        <dbReference type="EMBL" id="ACZ09073.1"/>
    </source>
</evidence>
<dbReference type="InterPro" id="IPR029068">
    <property type="entry name" value="Glyas_Bleomycin-R_OHBP_Dase"/>
</dbReference>
<dbReference type="InterPro" id="IPR004360">
    <property type="entry name" value="Glyas_Fos-R_dOase_dom"/>
</dbReference>
<dbReference type="Proteomes" id="UP000000845">
    <property type="component" value="Chromosome"/>
</dbReference>
<dbReference type="EMBL" id="CP001739">
    <property type="protein sequence ID" value="ACZ09073.1"/>
    <property type="molecule type" value="Genomic_DNA"/>
</dbReference>
<reference evidence="2 3" key="2">
    <citation type="journal article" date="2010" name="Stand. Genomic Sci.">
        <title>Complete genome sequence of Sebaldella termitidis type strain (NCTC 11300).</title>
        <authorList>
            <person name="Harmon-Smith M."/>
            <person name="Celia L."/>
            <person name="Chertkov O."/>
            <person name="Lapidus A."/>
            <person name="Copeland A."/>
            <person name="Glavina Del Rio T."/>
            <person name="Nolan M."/>
            <person name="Lucas S."/>
            <person name="Tice H."/>
            <person name="Cheng J.F."/>
            <person name="Han C."/>
            <person name="Detter J.C."/>
            <person name="Bruce D."/>
            <person name="Goodwin L."/>
            <person name="Pitluck S."/>
            <person name="Pati A."/>
            <person name="Liolios K."/>
            <person name="Ivanova N."/>
            <person name="Mavromatis K."/>
            <person name="Mikhailova N."/>
            <person name="Chen A."/>
            <person name="Palaniappan K."/>
            <person name="Land M."/>
            <person name="Hauser L."/>
            <person name="Chang Y.J."/>
            <person name="Jeffries C.D."/>
            <person name="Brettin T."/>
            <person name="Goker M."/>
            <person name="Beck B."/>
            <person name="Bristow J."/>
            <person name="Eisen J.A."/>
            <person name="Markowitz V."/>
            <person name="Hugenholtz P."/>
            <person name="Kyrpides N.C."/>
            <person name="Klenk H.P."/>
            <person name="Chen F."/>
        </authorList>
    </citation>
    <scope>NUCLEOTIDE SEQUENCE [LARGE SCALE GENOMIC DNA]</scope>
    <source>
        <strain evidence="3">ATCC 33386 / NCTC 11300</strain>
    </source>
</reference>
<reference evidence="3" key="1">
    <citation type="submission" date="2009-09" db="EMBL/GenBank/DDBJ databases">
        <title>The complete chromosome of Sebaldella termitidis ATCC 33386.</title>
        <authorList>
            <consortium name="US DOE Joint Genome Institute (JGI-PGF)"/>
            <person name="Lucas S."/>
            <person name="Copeland A."/>
            <person name="Lapidus A."/>
            <person name="Glavina del Rio T."/>
            <person name="Dalin E."/>
            <person name="Tice H."/>
            <person name="Bruce D."/>
            <person name="Goodwin L."/>
            <person name="Pitluck S."/>
            <person name="Kyrpides N."/>
            <person name="Mavromatis K."/>
            <person name="Ivanova N."/>
            <person name="Mikhailova N."/>
            <person name="Sims D."/>
            <person name="Meincke L."/>
            <person name="Brettin T."/>
            <person name="Detter J.C."/>
            <person name="Han C."/>
            <person name="Larimer F."/>
            <person name="Land M."/>
            <person name="Hauser L."/>
            <person name="Markowitz V."/>
            <person name="Cheng J.F."/>
            <person name="Hugenholtz P."/>
            <person name="Woyke T."/>
            <person name="Wu D."/>
            <person name="Eisen J.A."/>
        </authorList>
    </citation>
    <scope>NUCLEOTIDE SEQUENCE [LARGE SCALE GENOMIC DNA]</scope>
    <source>
        <strain evidence="3">ATCC 33386 / NCTC 11300</strain>
    </source>
</reference>